<feature type="transmembrane region" description="Helical" evidence="5">
    <location>
        <begin position="98"/>
        <end position="121"/>
    </location>
</feature>
<evidence type="ECO:0000256" key="1">
    <source>
        <dbReference type="ARBA" id="ARBA00004141"/>
    </source>
</evidence>
<feature type="transmembrane region" description="Helical" evidence="5">
    <location>
        <begin position="335"/>
        <end position="359"/>
    </location>
</feature>
<dbReference type="InterPro" id="IPR020846">
    <property type="entry name" value="MFS_dom"/>
</dbReference>
<dbReference type="InterPro" id="IPR011701">
    <property type="entry name" value="MFS"/>
</dbReference>
<dbReference type="GO" id="GO:0022857">
    <property type="term" value="F:transmembrane transporter activity"/>
    <property type="evidence" value="ECO:0007669"/>
    <property type="project" value="InterPro"/>
</dbReference>
<accession>A0A2S1LQ62</accession>
<feature type="transmembrane region" description="Helical" evidence="5">
    <location>
        <begin position="45"/>
        <end position="66"/>
    </location>
</feature>
<evidence type="ECO:0000259" key="6">
    <source>
        <dbReference type="PROSITE" id="PS50850"/>
    </source>
</evidence>
<dbReference type="InterPro" id="IPR036259">
    <property type="entry name" value="MFS_trans_sf"/>
</dbReference>
<feature type="transmembrane region" description="Helical" evidence="5">
    <location>
        <begin position="249"/>
        <end position="268"/>
    </location>
</feature>
<evidence type="ECO:0000256" key="4">
    <source>
        <dbReference type="ARBA" id="ARBA00023136"/>
    </source>
</evidence>
<dbReference type="Gene3D" id="1.20.1250.20">
    <property type="entry name" value="MFS general substrate transporter like domains"/>
    <property type="match status" value="2"/>
</dbReference>
<keyword evidence="8" id="KW-1185">Reference proteome</keyword>
<dbReference type="Proteomes" id="UP000244677">
    <property type="component" value="Chromosome"/>
</dbReference>
<comment type="subcellular location">
    <subcellularLocation>
        <location evidence="1">Membrane</location>
        <topology evidence="1">Multi-pass membrane protein</topology>
    </subcellularLocation>
</comment>
<keyword evidence="3 5" id="KW-1133">Transmembrane helix</keyword>
<evidence type="ECO:0000313" key="8">
    <source>
        <dbReference type="Proteomes" id="UP000244677"/>
    </source>
</evidence>
<evidence type="ECO:0000256" key="2">
    <source>
        <dbReference type="ARBA" id="ARBA00022692"/>
    </source>
</evidence>
<dbReference type="OrthoDB" id="9809599at2"/>
<organism evidence="7 8">
    <name type="scientific">Flavobacterium kingsejongi</name>
    <dbReference type="NCBI Taxonomy" id="1678728"/>
    <lineage>
        <taxon>Bacteria</taxon>
        <taxon>Pseudomonadati</taxon>
        <taxon>Bacteroidota</taxon>
        <taxon>Flavobacteriia</taxon>
        <taxon>Flavobacteriales</taxon>
        <taxon>Flavobacteriaceae</taxon>
        <taxon>Flavobacterium</taxon>
    </lineage>
</organism>
<dbReference type="PANTHER" id="PTHR23514:SF13">
    <property type="entry name" value="INNER MEMBRANE PROTEIN YBJJ"/>
    <property type="match status" value="1"/>
</dbReference>
<proteinExistence type="predicted"/>
<feature type="transmembrane region" description="Helical" evidence="5">
    <location>
        <begin position="160"/>
        <end position="185"/>
    </location>
</feature>
<evidence type="ECO:0000256" key="3">
    <source>
        <dbReference type="ARBA" id="ARBA00022989"/>
    </source>
</evidence>
<feature type="domain" description="Major facilitator superfamily (MFS) profile" evidence="6">
    <location>
        <begin position="1"/>
        <end position="390"/>
    </location>
</feature>
<feature type="transmembrane region" description="Helical" evidence="5">
    <location>
        <begin position="280"/>
        <end position="298"/>
    </location>
</feature>
<dbReference type="RefSeq" id="WP_108737443.1">
    <property type="nucleotide sequence ID" value="NZ_CP020919.1"/>
</dbReference>
<feature type="transmembrane region" description="Helical" evidence="5">
    <location>
        <begin position="206"/>
        <end position="226"/>
    </location>
</feature>
<dbReference type="EMBL" id="CP020919">
    <property type="protein sequence ID" value="AWG25893.1"/>
    <property type="molecule type" value="Genomic_DNA"/>
</dbReference>
<dbReference type="Pfam" id="PF07690">
    <property type="entry name" value="MFS_1"/>
    <property type="match status" value="1"/>
</dbReference>
<keyword evidence="2 5" id="KW-0812">Transmembrane</keyword>
<dbReference type="PROSITE" id="PS50850">
    <property type="entry name" value="MFS"/>
    <property type="match status" value="1"/>
</dbReference>
<feature type="transmembrane region" description="Helical" evidence="5">
    <location>
        <begin position="304"/>
        <end position="323"/>
    </location>
</feature>
<dbReference type="PANTHER" id="PTHR23514">
    <property type="entry name" value="BYPASS OF STOP CODON PROTEIN 6"/>
    <property type="match status" value="1"/>
</dbReference>
<evidence type="ECO:0000313" key="7">
    <source>
        <dbReference type="EMBL" id="AWG25893.1"/>
    </source>
</evidence>
<feature type="transmembrane region" description="Helical" evidence="5">
    <location>
        <begin position="365"/>
        <end position="385"/>
    </location>
</feature>
<gene>
    <name evidence="7" type="ORF">FK004_12010</name>
</gene>
<evidence type="ECO:0000256" key="5">
    <source>
        <dbReference type="SAM" id="Phobius"/>
    </source>
</evidence>
<dbReference type="InterPro" id="IPR051788">
    <property type="entry name" value="MFS_Transporter"/>
</dbReference>
<dbReference type="GO" id="GO:0016020">
    <property type="term" value="C:membrane"/>
    <property type="evidence" value="ECO:0007669"/>
    <property type="project" value="UniProtKB-SubCell"/>
</dbReference>
<protein>
    <submittedName>
        <fullName evidence="7">MFS transporter</fullName>
    </submittedName>
</protein>
<dbReference type="SUPFAM" id="SSF103473">
    <property type="entry name" value="MFS general substrate transporter"/>
    <property type="match status" value="1"/>
</dbReference>
<reference evidence="7 8" key="1">
    <citation type="submission" date="2017-04" db="EMBL/GenBank/DDBJ databases">
        <title>Complete genome sequence of Flavobacterium kingsejong AJ004.</title>
        <authorList>
            <person name="Lee P.C."/>
        </authorList>
    </citation>
    <scope>NUCLEOTIDE SEQUENCE [LARGE SCALE GENOMIC DNA]</scope>
    <source>
        <strain evidence="7 8">AJ004</strain>
    </source>
</reference>
<dbReference type="AlphaFoldDB" id="A0A2S1LQ62"/>
<sequence length="392" mass="40641">MTDSIVKAKRATKAMFLVCGLGISSWAPMVPYAKARLQLDDASLGLLLLLLGAGAIMMMPVSGYLAHKVGNRIVILYATILMALLLPLLLMMHTALSMGLVLFLFGAAVGTVDVAMIAHGVQVQNRYGKPIMSSFHGLFSVGGLLGALGLGFLMKTGLSPLAAALSIAGLLLLIVFSQYSSLFDAATERAAMRDFSTSATSEKTTAFSWLRGSVVFLGLLSFAAFLSEGAMLDWSAIFLHENRGVTEEFAGMGYATFSIAMAIMRLVGDKIVSHYSGRTVVIAGGSIAAVGLLLAVTTPWVGTALLGFALLGIGGANIVPVFLSEGGRLKNVSAAIAVPAITTMGYAGQLAGPALLGYIAHLFSLPIALGFSAALLLTVAIAYGLKNGAVSK</sequence>
<dbReference type="KEGG" id="fki:FK004_12010"/>
<feature type="transmembrane region" description="Helical" evidence="5">
    <location>
        <begin position="73"/>
        <end position="92"/>
    </location>
</feature>
<dbReference type="CDD" id="cd17393">
    <property type="entry name" value="MFS_MosC_like"/>
    <property type="match status" value="1"/>
</dbReference>
<name>A0A2S1LQ62_9FLAO</name>
<feature type="transmembrane region" description="Helical" evidence="5">
    <location>
        <begin position="133"/>
        <end position="154"/>
    </location>
</feature>
<keyword evidence="4 5" id="KW-0472">Membrane</keyword>